<feature type="region of interest" description="Disordered" evidence="1">
    <location>
        <begin position="1"/>
        <end position="165"/>
    </location>
</feature>
<feature type="compositionally biased region" description="Low complexity" evidence="1">
    <location>
        <begin position="108"/>
        <end position="122"/>
    </location>
</feature>
<feature type="region of interest" description="Disordered" evidence="1">
    <location>
        <begin position="1027"/>
        <end position="1065"/>
    </location>
</feature>
<dbReference type="Pfam" id="PF00092">
    <property type="entry name" value="VWA"/>
    <property type="match status" value="1"/>
</dbReference>
<reference evidence="3 4" key="1">
    <citation type="submission" date="2019-10" db="EMBL/GenBank/DDBJ databases">
        <authorList>
            <person name="Palmer J.M."/>
        </authorList>
    </citation>
    <scope>NUCLEOTIDE SEQUENCE [LARGE SCALE GENOMIC DNA]</scope>
    <source>
        <strain evidence="3 4">TWF696</strain>
    </source>
</reference>
<dbReference type="CDD" id="cd00198">
    <property type="entry name" value="vWFA"/>
    <property type="match status" value="1"/>
</dbReference>
<feature type="compositionally biased region" description="Polar residues" evidence="1">
    <location>
        <begin position="253"/>
        <end position="274"/>
    </location>
</feature>
<dbReference type="AlphaFoldDB" id="A0AAV9V7J7"/>
<dbReference type="Gene3D" id="3.40.50.410">
    <property type="entry name" value="von Willebrand factor, type A domain"/>
    <property type="match status" value="1"/>
</dbReference>
<evidence type="ECO:0000313" key="4">
    <source>
        <dbReference type="Proteomes" id="UP001375240"/>
    </source>
</evidence>
<dbReference type="InterPro" id="IPR036465">
    <property type="entry name" value="vWFA_dom_sf"/>
</dbReference>
<feature type="region of interest" description="Disordered" evidence="1">
    <location>
        <begin position="319"/>
        <end position="360"/>
    </location>
</feature>
<dbReference type="PROSITE" id="PS50234">
    <property type="entry name" value="VWFA"/>
    <property type="match status" value="1"/>
</dbReference>
<dbReference type="Proteomes" id="UP001375240">
    <property type="component" value="Unassembled WGS sequence"/>
</dbReference>
<gene>
    <name evidence="3" type="ORF">TWF696_004659</name>
</gene>
<dbReference type="EMBL" id="JAVHNQ010000002">
    <property type="protein sequence ID" value="KAK6355559.1"/>
    <property type="molecule type" value="Genomic_DNA"/>
</dbReference>
<protein>
    <recommendedName>
        <fullName evidence="2">VWFA domain-containing protein</fullName>
    </recommendedName>
</protein>
<organism evidence="3 4">
    <name type="scientific">Orbilia brochopaga</name>
    <dbReference type="NCBI Taxonomy" id="3140254"/>
    <lineage>
        <taxon>Eukaryota</taxon>
        <taxon>Fungi</taxon>
        <taxon>Dikarya</taxon>
        <taxon>Ascomycota</taxon>
        <taxon>Pezizomycotina</taxon>
        <taxon>Orbiliomycetes</taxon>
        <taxon>Orbiliales</taxon>
        <taxon>Orbiliaceae</taxon>
        <taxon>Orbilia</taxon>
    </lineage>
</organism>
<feature type="compositionally biased region" description="Low complexity" evidence="1">
    <location>
        <begin position="28"/>
        <end position="38"/>
    </location>
</feature>
<accession>A0AAV9V7J7</accession>
<dbReference type="SMART" id="SM00327">
    <property type="entry name" value="VWA"/>
    <property type="match status" value="1"/>
</dbReference>
<name>A0AAV9V7J7_9PEZI</name>
<feature type="compositionally biased region" description="Basic residues" evidence="1">
    <location>
        <begin position="1054"/>
        <end position="1064"/>
    </location>
</feature>
<feature type="region of interest" description="Disordered" evidence="1">
    <location>
        <begin position="909"/>
        <end position="950"/>
    </location>
</feature>
<feature type="compositionally biased region" description="Basic and acidic residues" evidence="1">
    <location>
        <begin position="406"/>
        <end position="417"/>
    </location>
</feature>
<evidence type="ECO:0000313" key="3">
    <source>
        <dbReference type="EMBL" id="KAK6355559.1"/>
    </source>
</evidence>
<comment type="caution">
    <text evidence="3">The sequence shown here is derived from an EMBL/GenBank/DDBJ whole genome shotgun (WGS) entry which is preliminary data.</text>
</comment>
<proteinExistence type="predicted"/>
<feature type="region of interest" description="Disordered" evidence="1">
    <location>
        <begin position="405"/>
        <end position="434"/>
    </location>
</feature>
<feature type="domain" description="VWFA" evidence="2">
    <location>
        <begin position="509"/>
        <end position="648"/>
    </location>
</feature>
<dbReference type="InterPro" id="IPR002035">
    <property type="entry name" value="VWF_A"/>
</dbReference>
<evidence type="ECO:0000256" key="1">
    <source>
        <dbReference type="SAM" id="MobiDB-lite"/>
    </source>
</evidence>
<evidence type="ECO:0000259" key="2">
    <source>
        <dbReference type="PROSITE" id="PS50234"/>
    </source>
</evidence>
<feature type="compositionally biased region" description="Low complexity" evidence="1">
    <location>
        <begin position="322"/>
        <end position="332"/>
    </location>
</feature>
<feature type="compositionally biased region" description="Basic and acidic residues" evidence="1">
    <location>
        <begin position="913"/>
        <end position="931"/>
    </location>
</feature>
<keyword evidence="4" id="KW-1185">Reference proteome</keyword>
<sequence>MGVTSGKRGEGRRNGATTRRSARRRRSTASLHSSASHRNLQCTISIIRPPLPSMSSRHERLIDRPLPATPSPRRVSSSSIAPKDLKLPKLRDRNRLKKVTPIYKSLDRLTLSSSDHSSSSSPQTPPSAGLSFRKHVSKLSASSIGMKTSPKLGDPEITPRPLNISKPADEIRVEFDPSQVMQSRWSTSTSDVASGIFRKDSKRKIFGLPISFKRRAKSEQITPRAKTSSGFFGGKFGASKLQLPITSKDDTAFTPTTENHWHSSRASSSMTVRNTDGALSDDDTPFGQHQKSDDKRLPQRRHTLTGNILNMAENRFEVQPTSSNISRHSSLHSSDDGKKPPAKSSGFFSLFPRPPKRDPSEIMQMLSKNATMPLILESPELSPIDPPRSPLPVNLRNNMASHHYRKGSDTTVKKQEPQKFPPTFPDGGSEMYAPPLKRKVAEPSQHISPSTLLSSAHKKPVLSHVDLQITADVDTIEVGEKKEIWAVVEVCGSLSNNREALPSTTTSLDVVFLLDLTQNMSEQAVATMKATMGYILENLTGTRADNFGMAAFTSTSACEVLMPMVPCSHQAKHRAFTLLETLKTASDPFHLDTPISNVVRAACSMFMPGNYGKNKNLIILSAAIPANQNNMVDVCGFDDVKVHVIGVGCIYWPVSEAIYTDARDGGGGFCFPTATMDVATSDDSHRIGQLQAVTRRFVRALRSEKSIGMMRNVHIRILPGENVSITAVIGKTNLSTLRPGERTTVLVRMEATTTIKNHSPRSDQGREALEEGLYAALGMQAMSLLSVAVVYKHSLLPATTTLSTAASAVATIVAAGSQWTPSTNSQVQEKIAPTPRQNFVRKALIQKVATGHRNPKDALAAIENIARTTEEKDLDYCNVVRELRYQMRVWNGRRRGRVLKFGSAASDVSFNGRGDDTDADEPRPFSFERKSNKSGSKSGGEDDVPSALSTPALTNDSFSVANESLASPVLFDDEGSSGSVRRFFGGVGDSDGVDSSPVTVVAASPIHPLLQQPDPAKKLWRRIERAKSGEGDSASIGGGDGYDSNGEHADEARRRRKKNKRNKRVGMIVTEEGGGDVVSLRNMPESEVFLTMI</sequence>
<feature type="compositionally biased region" description="Basic and acidic residues" evidence="1">
    <location>
        <begin position="83"/>
        <end position="93"/>
    </location>
</feature>
<dbReference type="SUPFAM" id="SSF53300">
    <property type="entry name" value="vWA-like"/>
    <property type="match status" value="1"/>
</dbReference>
<feature type="region of interest" description="Disordered" evidence="1">
    <location>
        <begin position="249"/>
        <end position="301"/>
    </location>
</feature>